<dbReference type="Pfam" id="PF14287">
    <property type="entry name" value="DUF4368"/>
    <property type="match status" value="1"/>
</dbReference>
<dbReference type="PROSITE" id="PS51737">
    <property type="entry name" value="RECOMBINASE_DNA_BIND"/>
    <property type="match status" value="1"/>
</dbReference>
<dbReference type="InterPro" id="IPR011109">
    <property type="entry name" value="DNA_bind_recombinase_dom"/>
</dbReference>
<feature type="domain" description="Recombinase" evidence="3">
    <location>
        <begin position="183"/>
        <end position="326"/>
    </location>
</feature>
<name>A0A415LIU6_9FIRM</name>
<evidence type="ECO:0000313" key="4">
    <source>
        <dbReference type="EMBL" id="RHL48466.1"/>
    </source>
</evidence>
<reference evidence="4 5" key="1">
    <citation type="submission" date="2018-08" db="EMBL/GenBank/DDBJ databases">
        <title>A genome reference for cultivated species of the human gut microbiota.</title>
        <authorList>
            <person name="Zou Y."/>
            <person name="Xue W."/>
            <person name="Luo G."/>
        </authorList>
    </citation>
    <scope>NUCLEOTIDE SEQUENCE [LARGE SCALE GENOMIC DNA]</scope>
    <source>
        <strain evidence="4 5">AF37-6AC</strain>
    </source>
</reference>
<dbReference type="SUPFAM" id="SSF53041">
    <property type="entry name" value="Resolvase-like"/>
    <property type="match status" value="1"/>
</dbReference>
<accession>A0A415LIU6</accession>
<dbReference type="InterPro" id="IPR025827">
    <property type="entry name" value="Zn_ribbon_recom_dom"/>
</dbReference>
<dbReference type="GO" id="GO:0000150">
    <property type="term" value="F:DNA strand exchange activity"/>
    <property type="evidence" value="ECO:0007669"/>
    <property type="project" value="InterPro"/>
</dbReference>
<dbReference type="Pfam" id="PF07508">
    <property type="entry name" value="Recombinase"/>
    <property type="match status" value="1"/>
</dbReference>
<protein>
    <submittedName>
        <fullName evidence="4">DUF4368 domain-containing protein</fullName>
    </submittedName>
</protein>
<keyword evidence="1" id="KW-0175">Coiled coil</keyword>
<dbReference type="InterPro" id="IPR025378">
    <property type="entry name" value="DUF4368"/>
</dbReference>
<dbReference type="Gene3D" id="3.40.50.1390">
    <property type="entry name" value="Resolvase, N-terminal catalytic domain"/>
    <property type="match status" value="1"/>
</dbReference>
<dbReference type="PANTHER" id="PTHR30461:SF23">
    <property type="entry name" value="DNA RECOMBINASE-RELATED"/>
    <property type="match status" value="1"/>
</dbReference>
<feature type="coiled-coil region" evidence="1">
    <location>
        <begin position="465"/>
        <end position="492"/>
    </location>
</feature>
<dbReference type="Pfam" id="PF00239">
    <property type="entry name" value="Resolvase"/>
    <property type="match status" value="1"/>
</dbReference>
<dbReference type="Proteomes" id="UP000285897">
    <property type="component" value="Unassembled WGS sequence"/>
</dbReference>
<evidence type="ECO:0000259" key="3">
    <source>
        <dbReference type="PROSITE" id="PS51737"/>
    </source>
</evidence>
<dbReference type="GO" id="GO:0003677">
    <property type="term" value="F:DNA binding"/>
    <property type="evidence" value="ECO:0007669"/>
    <property type="project" value="InterPro"/>
</dbReference>
<dbReference type="AlphaFoldDB" id="A0A415LIU6"/>
<dbReference type="EMBL" id="QROS01000004">
    <property type="protein sequence ID" value="RHL48466.1"/>
    <property type="molecule type" value="Genomic_DNA"/>
</dbReference>
<dbReference type="InterPro" id="IPR006119">
    <property type="entry name" value="Resolv_N"/>
</dbReference>
<dbReference type="RefSeq" id="WP_118013047.1">
    <property type="nucleotide sequence ID" value="NZ_CP176627.1"/>
</dbReference>
<dbReference type="SMART" id="SM00857">
    <property type="entry name" value="Resolvase"/>
    <property type="match status" value="1"/>
</dbReference>
<dbReference type="PROSITE" id="PS51736">
    <property type="entry name" value="RECOMBINASES_3"/>
    <property type="match status" value="1"/>
</dbReference>
<dbReference type="Pfam" id="PF13408">
    <property type="entry name" value="Zn_ribbon_recom"/>
    <property type="match status" value="1"/>
</dbReference>
<evidence type="ECO:0000313" key="5">
    <source>
        <dbReference type="Proteomes" id="UP000285897"/>
    </source>
</evidence>
<feature type="domain" description="Resolvase/invertase-type recombinase catalytic" evidence="2">
    <location>
        <begin position="26"/>
        <end position="175"/>
    </location>
</feature>
<dbReference type="Gene3D" id="3.90.1750.20">
    <property type="entry name" value="Putative Large Serine Recombinase, Chain B, Domain 2"/>
    <property type="match status" value="1"/>
</dbReference>
<dbReference type="PANTHER" id="PTHR30461">
    <property type="entry name" value="DNA-INVERTASE FROM LAMBDOID PROPHAGE"/>
    <property type="match status" value="1"/>
</dbReference>
<gene>
    <name evidence="4" type="ORF">DW021_07240</name>
</gene>
<dbReference type="InterPro" id="IPR036162">
    <property type="entry name" value="Resolvase-like_N_sf"/>
</dbReference>
<dbReference type="CDD" id="cd03770">
    <property type="entry name" value="SR_TndX_transposase"/>
    <property type="match status" value="1"/>
</dbReference>
<comment type="caution">
    <text evidence="4">The sequence shown here is derived from an EMBL/GenBank/DDBJ whole genome shotgun (WGS) entry which is preliminary data.</text>
</comment>
<dbReference type="InterPro" id="IPR050639">
    <property type="entry name" value="SSR_resolvase"/>
</dbReference>
<evidence type="ECO:0000259" key="2">
    <source>
        <dbReference type="PROSITE" id="PS51736"/>
    </source>
</evidence>
<sequence>MLKNIQSVTTGNTFTTSPIKGTDTGITALYCRLSQDDGNVGDSDSIINQKKMLAEYAERNGYTPYQFYIDDGFSGTNFERPQFKQMIEDAKKGTVKRIICKDLSRFGRDYIKVGLYTEFIFPDKDIHFIAVNDDVDSNVQKDNDLAPFKNLFNEWYARDTSKKIKAVKKAKGLAGEHMSCVAPYGYRKNPDNPKEWLIDEESAEVVREIFRLCVDGYGPRRIANILTERKILIPSAYALEKGYAVRNNIPKNPCQWSSTVVVDVLERMDYLGHTVNFKTHRKSYKQKKKIENDKSEWKIFENTHEPIIDKSTFDIVQKIRANRKRPTKMGEMPMFSGILYCADCGKKLSFHRRANDPDTKHNFVCSNYRSDTHNCSMHYIRNVVVEQLVLENLREVVSYVKAYEDEFVQMVMDADIKQKSKELAKKKRVLSDKEKRYTQLDGLFQRIYEDNVSGKLSDERFVKLSQGYEAEQKDLQSEIEALRMELSQEEQQSVNVKSFLFTVKKYTEIPELTSEIVHEFIDRIIVHEADKSSGKRIQEIEIIYNHIGVFDRSKVNVYMGKAV</sequence>
<proteinExistence type="predicted"/>
<dbReference type="InterPro" id="IPR038109">
    <property type="entry name" value="DNA_bind_recomb_sf"/>
</dbReference>
<organism evidence="4 5">
    <name type="scientific">Blautia obeum</name>
    <dbReference type="NCBI Taxonomy" id="40520"/>
    <lineage>
        <taxon>Bacteria</taxon>
        <taxon>Bacillati</taxon>
        <taxon>Bacillota</taxon>
        <taxon>Clostridia</taxon>
        <taxon>Lachnospirales</taxon>
        <taxon>Lachnospiraceae</taxon>
        <taxon>Blautia</taxon>
    </lineage>
</organism>
<evidence type="ECO:0000256" key="1">
    <source>
        <dbReference type="SAM" id="Coils"/>
    </source>
</evidence>